<protein>
    <submittedName>
        <fullName evidence="8">PQQ-binding-like beta-propeller repeat protein</fullName>
    </submittedName>
</protein>
<dbReference type="Gene3D" id="3.30.200.20">
    <property type="entry name" value="Phosphorylase Kinase, domain 1"/>
    <property type="match status" value="1"/>
</dbReference>
<dbReference type="InterPro" id="IPR015943">
    <property type="entry name" value="WD40/YVTN_repeat-like_dom_sf"/>
</dbReference>
<keyword evidence="3" id="KW-0418">Kinase</keyword>
<dbReference type="InterPro" id="IPR011047">
    <property type="entry name" value="Quinoprotein_ADH-like_sf"/>
</dbReference>
<dbReference type="AlphaFoldDB" id="A0A7H8N877"/>
<keyword evidence="2 5" id="KW-0547">Nucleotide-binding</keyword>
<feature type="region of interest" description="Disordered" evidence="6">
    <location>
        <begin position="309"/>
        <end position="333"/>
    </location>
</feature>
<dbReference type="PANTHER" id="PTHR43289">
    <property type="entry name" value="MITOGEN-ACTIVATED PROTEIN KINASE KINASE KINASE 20-RELATED"/>
    <property type="match status" value="1"/>
</dbReference>
<feature type="compositionally biased region" description="Gly residues" evidence="6">
    <location>
        <begin position="322"/>
        <end position="333"/>
    </location>
</feature>
<feature type="domain" description="Protein kinase" evidence="7">
    <location>
        <begin position="14"/>
        <end position="266"/>
    </location>
</feature>
<dbReference type="PANTHER" id="PTHR43289:SF34">
    <property type="entry name" value="SERINE_THREONINE-PROTEIN KINASE YBDM-RELATED"/>
    <property type="match status" value="1"/>
</dbReference>
<sequence length="770" mass="79966">MSLGVGDPEVVGEYRLLDRLGSGGMGVVYLARAASGRQVAVKVVHSQFAEDEEFRDRFRQEVAAARRVSGAYTVPVVDADPDAERPWMATLYVPGRTLAEELAERGPLSAARLRRLALGLAGALGDIHRVGVVHRDLKPANVLMAKDGPRVIDFGVSRAADGQALTVTGRVLGTPPFMSPEQLNRPHEVTAASDVFSLGTLLAFAATGYGPFDADSPYLTAYRVVHEPPALAELAQPLRDVVARCLAKDPARRPELPELVEAFTGLPTRGPVRVATRGAAAGGAPGRAAGGAAARAGGAAGAAAGTGRARRDGAAADPAGSSTGGLASGAAAGGAGGRAGALLRWPRGRWPRRALGSLASLTALGLGCGAFLLFGPDDGVRTSGPVGRGVRAAALPDGWRPWEVALHPSGVTPKAGPAGTAGLGEVFDPQCVARETRLFCGGMGFPTVRLDARSGRLDWRTDALSDPAEMASGSQPIGVRGGLVFVHDSPSEGRTRLVALDAESGEEVWSRQVSDSAEAAIAGDLVLDSAPGDGAITARHTATGEVRWSYPVPPGQECSPAGHAGLPYALCWADDGESDTTLVRRLDRASGAATELAHLRNVDEPLGTDGGDLLFLRYQDRDGAPYQSLVRLDAVTGKRHEVRMPRLALGHGSLAGGRLFFVQSSGRVTAVDPRSGRTLWSSLSDVERLGLPSVSTREHTVYLCNGSGRVLALDLRDGGERWQTGPRSADSGFGMSMETSAVLRVDGALVASASDGTLFSVDPNSPDPGR</sequence>
<dbReference type="Gene3D" id="2.130.10.10">
    <property type="entry name" value="YVTN repeat-like/Quinoprotein amine dehydrogenase"/>
    <property type="match status" value="1"/>
</dbReference>
<dbReference type="SUPFAM" id="SSF56112">
    <property type="entry name" value="Protein kinase-like (PK-like)"/>
    <property type="match status" value="1"/>
</dbReference>
<dbReference type="EMBL" id="CP054929">
    <property type="protein sequence ID" value="QKW50711.1"/>
    <property type="molecule type" value="Genomic_DNA"/>
</dbReference>
<dbReference type="Gene3D" id="2.40.10.480">
    <property type="match status" value="1"/>
</dbReference>
<dbReference type="InterPro" id="IPR018391">
    <property type="entry name" value="PQQ_b-propeller_rpt"/>
</dbReference>
<dbReference type="PROSITE" id="PS00108">
    <property type="entry name" value="PROTEIN_KINASE_ST"/>
    <property type="match status" value="1"/>
</dbReference>
<evidence type="ECO:0000256" key="2">
    <source>
        <dbReference type="ARBA" id="ARBA00022741"/>
    </source>
</evidence>
<accession>A0A7H8N877</accession>
<evidence type="ECO:0000256" key="6">
    <source>
        <dbReference type="SAM" id="MobiDB-lite"/>
    </source>
</evidence>
<dbReference type="SUPFAM" id="SSF50998">
    <property type="entry name" value="Quinoprotein alcohol dehydrogenase-like"/>
    <property type="match status" value="2"/>
</dbReference>
<gene>
    <name evidence="8" type="ORF">HUT08_15530</name>
</gene>
<evidence type="ECO:0000313" key="9">
    <source>
        <dbReference type="Proteomes" id="UP000509303"/>
    </source>
</evidence>
<reference evidence="8 9" key="1">
    <citation type="submission" date="2020-06" db="EMBL/GenBank/DDBJ databases">
        <title>Genome mining for natural products.</title>
        <authorList>
            <person name="Zhang B."/>
            <person name="Shi J."/>
            <person name="Ge H."/>
        </authorList>
    </citation>
    <scope>NUCLEOTIDE SEQUENCE [LARGE SCALE GENOMIC DNA]</scope>
    <source>
        <strain evidence="8 9">NA00687</strain>
    </source>
</reference>
<dbReference type="PROSITE" id="PS50011">
    <property type="entry name" value="PROTEIN_KINASE_DOM"/>
    <property type="match status" value="1"/>
</dbReference>
<dbReference type="Pfam" id="PF13360">
    <property type="entry name" value="PQQ_2"/>
    <property type="match status" value="2"/>
</dbReference>
<organism evidence="8 9">
    <name type="scientific">Streptomyces buecherae</name>
    <dbReference type="NCBI Taxonomy" id="2763006"/>
    <lineage>
        <taxon>Bacteria</taxon>
        <taxon>Bacillati</taxon>
        <taxon>Actinomycetota</taxon>
        <taxon>Actinomycetes</taxon>
        <taxon>Kitasatosporales</taxon>
        <taxon>Streptomycetaceae</taxon>
        <taxon>Streptomyces</taxon>
    </lineage>
</organism>
<keyword evidence="4 5" id="KW-0067">ATP-binding</keyword>
<dbReference type="Gene3D" id="1.10.510.10">
    <property type="entry name" value="Transferase(Phosphotransferase) domain 1"/>
    <property type="match status" value="1"/>
</dbReference>
<evidence type="ECO:0000256" key="4">
    <source>
        <dbReference type="ARBA" id="ARBA00022840"/>
    </source>
</evidence>
<evidence type="ECO:0000313" key="8">
    <source>
        <dbReference type="EMBL" id="QKW50711.1"/>
    </source>
</evidence>
<dbReference type="SMART" id="SM00564">
    <property type="entry name" value="PQQ"/>
    <property type="match status" value="4"/>
</dbReference>
<dbReference type="InterPro" id="IPR008271">
    <property type="entry name" value="Ser/Thr_kinase_AS"/>
</dbReference>
<evidence type="ECO:0000256" key="3">
    <source>
        <dbReference type="ARBA" id="ARBA00022777"/>
    </source>
</evidence>
<dbReference type="PROSITE" id="PS00107">
    <property type="entry name" value="PROTEIN_KINASE_ATP"/>
    <property type="match status" value="1"/>
</dbReference>
<dbReference type="InterPro" id="IPR002372">
    <property type="entry name" value="PQQ_rpt_dom"/>
</dbReference>
<dbReference type="RefSeq" id="WP_176162444.1">
    <property type="nucleotide sequence ID" value="NZ_CP054929.1"/>
</dbReference>
<dbReference type="SMART" id="SM00220">
    <property type="entry name" value="S_TKc"/>
    <property type="match status" value="1"/>
</dbReference>
<keyword evidence="9" id="KW-1185">Reference proteome</keyword>
<dbReference type="GO" id="GO:0004674">
    <property type="term" value="F:protein serine/threonine kinase activity"/>
    <property type="evidence" value="ECO:0007669"/>
    <property type="project" value="TreeGrafter"/>
</dbReference>
<name>A0A7H8N877_9ACTN</name>
<evidence type="ECO:0000259" key="7">
    <source>
        <dbReference type="PROSITE" id="PS50011"/>
    </source>
</evidence>
<proteinExistence type="predicted"/>
<dbReference type="Proteomes" id="UP000509303">
    <property type="component" value="Chromosome"/>
</dbReference>
<dbReference type="CDD" id="cd14014">
    <property type="entry name" value="STKc_PknB_like"/>
    <property type="match status" value="1"/>
</dbReference>
<dbReference type="Pfam" id="PF00069">
    <property type="entry name" value="Pkinase"/>
    <property type="match status" value="1"/>
</dbReference>
<feature type="binding site" evidence="5">
    <location>
        <position position="42"/>
    </location>
    <ligand>
        <name>ATP</name>
        <dbReference type="ChEBI" id="CHEBI:30616"/>
    </ligand>
</feature>
<evidence type="ECO:0000256" key="5">
    <source>
        <dbReference type="PROSITE-ProRule" id="PRU10141"/>
    </source>
</evidence>
<dbReference type="InterPro" id="IPR011009">
    <property type="entry name" value="Kinase-like_dom_sf"/>
</dbReference>
<dbReference type="InterPro" id="IPR017441">
    <property type="entry name" value="Protein_kinase_ATP_BS"/>
</dbReference>
<keyword evidence="1" id="KW-0808">Transferase</keyword>
<dbReference type="InterPro" id="IPR000719">
    <property type="entry name" value="Prot_kinase_dom"/>
</dbReference>
<dbReference type="GO" id="GO:0005524">
    <property type="term" value="F:ATP binding"/>
    <property type="evidence" value="ECO:0007669"/>
    <property type="project" value="UniProtKB-UniRule"/>
</dbReference>
<evidence type="ECO:0000256" key="1">
    <source>
        <dbReference type="ARBA" id="ARBA00022679"/>
    </source>
</evidence>